<reference evidence="3" key="1">
    <citation type="submission" date="2016-12" db="EMBL/GenBank/DDBJ databases">
        <authorList>
            <person name="Varghese N."/>
            <person name="Submissions S."/>
        </authorList>
    </citation>
    <scope>NUCLEOTIDE SEQUENCE [LARGE SCALE GENOMIC DNA]</scope>
    <source>
        <strain evidence="3">DSM 18830</strain>
    </source>
</reference>
<protein>
    <submittedName>
        <fullName evidence="2">Uncharacterized protein</fullName>
    </submittedName>
</protein>
<dbReference type="AlphaFoldDB" id="A0A1M7ZSV1"/>
<dbReference type="OrthoDB" id="710376at2"/>
<dbReference type="RefSeq" id="WP_073580560.1">
    <property type="nucleotide sequence ID" value="NZ_CBCSEA010000003.1"/>
</dbReference>
<feature type="signal peptide" evidence="1">
    <location>
        <begin position="1"/>
        <end position="19"/>
    </location>
</feature>
<proteinExistence type="predicted"/>
<dbReference type="EMBL" id="FRYK01000001">
    <property type="protein sequence ID" value="SHO71883.1"/>
    <property type="molecule type" value="Genomic_DNA"/>
</dbReference>
<evidence type="ECO:0000313" key="3">
    <source>
        <dbReference type="Proteomes" id="UP000184611"/>
    </source>
</evidence>
<sequence length="107" mass="12285">MKKLLLLLSLLFGFTTAMFSQEVNIESLAKKDTAELTQALKLNDELSAKVYDVFLHKHKSLTLLNLSNEEKKDLYKRTKKNIKEMLGKPELILLEKNSALFNKLTSE</sequence>
<gene>
    <name evidence="2" type="ORF">SAMN05443547_0199</name>
</gene>
<feature type="chain" id="PRO_5012274890" evidence="1">
    <location>
        <begin position="20"/>
        <end position="107"/>
    </location>
</feature>
<name>A0A1M7ZSV1_9FLAO</name>
<evidence type="ECO:0000313" key="2">
    <source>
        <dbReference type="EMBL" id="SHO71883.1"/>
    </source>
</evidence>
<accession>A0A1M7ZSV1</accession>
<evidence type="ECO:0000256" key="1">
    <source>
        <dbReference type="SAM" id="SignalP"/>
    </source>
</evidence>
<keyword evidence="1" id="KW-0732">Signal</keyword>
<organism evidence="2 3">
    <name type="scientific">Flavobacterium cucumis</name>
    <dbReference type="NCBI Taxonomy" id="416016"/>
    <lineage>
        <taxon>Bacteria</taxon>
        <taxon>Pseudomonadati</taxon>
        <taxon>Bacteroidota</taxon>
        <taxon>Flavobacteriia</taxon>
        <taxon>Flavobacteriales</taxon>
        <taxon>Flavobacteriaceae</taxon>
        <taxon>Flavobacterium</taxon>
    </lineage>
</organism>
<dbReference type="Proteomes" id="UP000184611">
    <property type="component" value="Unassembled WGS sequence"/>
</dbReference>
<keyword evidence="3" id="KW-1185">Reference proteome</keyword>